<keyword evidence="1 6" id="KW-0963">Cytoplasm</keyword>
<proteinExistence type="inferred from homology"/>
<feature type="binding site" evidence="6">
    <location>
        <begin position="127"/>
        <end position="128"/>
    </location>
    <ligand>
        <name>S-adenosyl-L-methionine</name>
        <dbReference type="ChEBI" id="CHEBI:59789"/>
    </ligand>
</feature>
<keyword evidence="4 6" id="KW-0808">Transferase</keyword>
<keyword evidence="5 6" id="KW-0949">S-adenosyl-L-methionine</keyword>
<keyword evidence="2 6" id="KW-0698">rRNA processing</keyword>
<feature type="binding site" evidence="6">
    <location>
        <position position="142"/>
    </location>
    <ligand>
        <name>S-adenosyl-L-methionine</name>
        <dbReference type="ChEBI" id="CHEBI:59789"/>
    </ligand>
</feature>
<evidence type="ECO:0000256" key="1">
    <source>
        <dbReference type="ARBA" id="ARBA00022490"/>
    </source>
</evidence>
<keyword evidence="9" id="KW-1185">Reference proteome</keyword>
<comment type="caution">
    <text evidence="8">The sequence shown here is derived from an EMBL/GenBank/DDBJ whole genome shotgun (WGS) entry which is preliminary data.</text>
</comment>
<dbReference type="InterPro" id="IPR003682">
    <property type="entry name" value="rRNA_ssu_MeTfrase_G"/>
</dbReference>
<accession>A0A9X1ISP7</accession>
<dbReference type="RefSeq" id="WP_214624820.1">
    <property type="nucleotide sequence ID" value="NZ_JAHGAW010000011.1"/>
</dbReference>
<dbReference type="PANTHER" id="PTHR31760">
    <property type="entry name" value="S-ADENOSYL-L-METHIONINE-DEPENDENT METHYLTRANSFERASES SUPERFAMILY PROTEIN"/>
    <property type="match status" value="1"/>
</dbReference>
<evidence type="ECO:0000313" key="8">
    <source>
        <dbReference type="EMBL" id="MBT2188577.1"/>
    </source>
</evidence>
<evidence type="ECO:0000256" key="7">
    <source>
        <dbReference type="SAM" id="MobiDB-lite"/>
    </source>
</evidence>
<evidence type="ECO:0000256" key="3">
    <source>
        <dbReference type="ARBA" id="ARBA00022603"/>
    </source>
</evidence>
<evidence type="ECO:0000256" key="4">
    <source>
        <dbReference type="ARBA" id="ARBA00022679"/>
    </source>
</evidence>
<dbReference type="GO" id="GO:0005829">
    <property type="term" value="C:cytosol"/>
    <property type="evidence" value="ECO:0007669"/>
    <property type="project" value="TreeGrafter"/>
</dbReference>
<evidence type="ECO:0000256" key="6">
    <source>
        <dbReference type="HAMAP-Rule" id="MF_00074"/>
    </source>
</evidence>
<dbReference type="NCBIfam" id="TIGR00138">
    <property type="entry name" value="rsmG_gidB"/>
    <property type="match status" value="1"/>
</dbReference>
<dbReference type="InterPro" id="IPR029063">
    <property type="entry name" value="SAM-dependent_MTases_sf"/>
</dbReference>
<keyword evidence="3 6" id="KW-0489">Methyltransferase</keyword>
<organism evidence="8 9">
    <name type="scientific">Sphingobium nicotianae</name>
    <dbReference type="NCBI Taxonomy" id="2782607"/>
    <lineage>
        <taxon>Bacteria</taxon>
        <taxon>Pseudomonadati</taxon>
        <taxon>Pseudomonadota</taxon>
        <taxon>Alphaproteobacteria</taxon>
        <taxon>Sphingomonadales</taxon>
        <taxon>Sphingomonadaceae</taxon>
        <taxon>Sphingobium</taxon>
    </lineage>
</organism>
<gene>
    <name evidence="6 8" type="primary">rsmG</name>
    <name evidence="8" type="ORF">KK488_16600</name>
</gene>
<feature type="binding site" evidence="6">
    <location>
        <position position="82"/>
    </location>
    <ligand>
        <name>S-adenosyl-L-methionine</name>
        <dbReference type="ChEBI" id="CHEBI:59789"/>
    </ligand>
</feature>
<comment type="caution">
    <text evidence="6">Lacks conserved residue(s) required for the propagation of feature annotation.</text>
</comment>
<comment type="similarity">
    <text evidence="6">Belongs to the methyltransferase superfamily. RNA methyltransferase RsmG family.</text>
</comment>
<feature type="binding site" evidence="6">
    <location>
        <position position="77"/>
    </location>
    <ligand>
        <name>S-adenosyl-L-methionine</name>
        <dbReference type="ChEBI" id="CHEBI:59789"/>
    </ligand>
</feature>
<reference evidence="8" key="1">
    <citation type="submission" date="2021-05" db="EMBL/GenBank/DDBJ databases">
        <title>Genome of Sphingobium sp. strain.</title>
        <authorList>
            <person name="Fan R."/>
        </authorList>
    </citation>
    <scope>NUCLEOTIDE SEQUENCE</scope>
    <source>
        <strain evidence="8">H33</strain>
    </source>
</reference>
<dbReference type="PANTHER" id="PTHR31760:SF0">
    <property type="entry name" value="S-ADENOSYL-L-METHIONINE-DEPENDENT METHYLTRANSFERASES SUPERFAMILY PROTEIN"/>
    <property type="match status" value="1"/>
</dbReference>
<dbReference type="Gene3D" id="3.40.50.150">
    <property type="entry name" value="Vaccinia Virus protein VP39"/>
    <property type="match status" value="1"/>
</dbReference>
<sequence>MTEEEAQAWLAKQGWWDSEGGDRLRRFVELVLDEADRQNLISGSSRPHIWARHIADSAQLVRLAPPPRADADWIDLGTGAGFPGIVIACLRDSPMKLVEARPLRVAFLQRCVDELGLRHAEVIGGKVENSRFREPAAVISARAYAPLDRLLMTARHLSDEKTVWLLPKGRQGEKELEIIRRDWQAVFHVEQSITDPESAIVTINQLVRRPSSFSYAPHGGRSNSSRVRKPS</sequence>
<comment type="subcellular location">
    <subcellularLocation>
        <location evidence="6">Cytoplasm</location>
    </subcellularLocation>
</comment>
<feature type="region of interest" description="Disordered" evidence="7">
    <location>
        <begin position="212"/>
        <end position="231"/>
    </location>
</feature>
<dbReference type="SUPFAM" id="SSF53335">
    <property type="entry name" value="S-adenosyl-L-methionine-dependent methyltransferases"/>
    <property type="match status" value="1"/>
</dbReference>
<comment type="function">
    <text evidence="6">Specifically methylates the N7 position of guanine in position 527 of 16S rRNA.</text>
</comment>
<name>A0A9X1ISP7_9SPHN</name>
<protein>
    <recommendedName>
        <fullName evidence="6">Ribosomal RNA small subunit methyltransferase G</fullName>
        <ecNumber evidence="6">2.1.1.170</ecNumber>
    </recommendedName>
    <alternativeName>
        <fullName evidence="6">16S rRNA 7-methylguanosine methyltransferase</fullName>
        <shortName evidence="6">16S rRNA m7G methyltransferase</shortName>
    </alternativeName>
</protein>
<dbReference type="EC" id="2.1.1.170" evidence="6"/>
<dbReference type="Pfam" id="PF02527">
    <property type="entry name" value="GidB"/>
    <property type="match status" value="1"/>
</dbReference>
<comment type="catalytic activity">
    <reaction evidence="6">
        <text>guanosine(527) in 16S rRNA + S-adenosyl-L-methionine = N(7)-methylguanosine(527) in 16S rRNA + S-adenosyl-L-homocysteine</text>
        <dbReference type="Rhea" id="RHEA:42732"/>
        <dbReference type="Rhea" id="RHEA-COMP:10209"/>
        <dbReference type="Rhea" id="RHEA-COMP:10210"/>
        <dbReference type="ChEBI" id="CHEBI:57856"/>
        <dbReference type="ChEBI" id="CHEBI:59789"/>
        <dbReference type="ChEBI" id="CHEBI:74269"/>
        <dbReference type="ChEBI" id="CHEBI:74480"/>
        <dbReference type="EC" id="2.1.1.170"/>
    </reaction>
</comment>
<dbReference type="EMBL" id="JAHGAW010000011">
    <property type="protein sequence ID" value="MBT2188577.1"/>
    <property type="molecule type" value="Genomic_DNA"/>
</dbReference>
<dbReference type="Proteomes" id="UP001138757">
    <property type="component" value="Unassembled WGS sequence"/>
</dbReference>
<dbReference type="HAMAP" id="MF_00074">
    <property type="entry name" value="16SrRNA_methyltr_G"/>
    <property type="match status" value="1"/>
</dbReference>
<evidence type="ECO:0000313" key="9">
    <source>
        <dbReference type="Proteomes" id="UP001138757"/>
    </source>
</evidence>
<evidence type="ECO:0000256" key="2">
    <source>
        <dbReference type="ARBA" id="ARBA00022552"/>
    </source>
</evidence>
<evidence type="ECO:0000256" key="5">
    <source>
        <dbReference type="ARBA" id="ARBA00022691"/>
    </source>
</evidence>
<dbReference type="AlphaFoldDB" id="A0A9X1ISP7"/>
<dbReference type="GO" id="GO:0070043">
    <property type="term" value="F:rRNA (guanine-N7-)-methyltransferase activity"/>
    <property type="evidence" value="ECO:0007669"/>
    <property type="project" value="UniProtKB-UniRule"/>
</dbReference>